<evidence type="ECO:0008006" key="4">
    <source>
        <dbReference type="Google" id="ProtNLM"/>
    </source>
</evidence>
<protein>
    <recommendedName>
        <fullName evidence="4">DUF5626 domain-containing protein</fullName>
    </recommendedName>
</protein>
<feature type="signal peptide" evidence="1">
    <location>
        <begin position="1"/>
        <end position="20"/>
    </location>
</feature>
<sequence>MTKFKLLTVGLSLFSALVFAHTAIAQETPIEANQLRPTPRISTDVKLITLENGESYNLKKTLFKDKNHSTLLAFQVKTQEDTTEAVVKTIRYEDGQDFIPPYVGTVGYVSSQFLKNLDSKHRLGFNKINLCLTNMSGGTVTYRVAYNSKVVENSSITGNTNDDYLDIMTWNPYFNFE</sequence>
<evidence type="ECO:0000256" key="1">
    <source>
        <dbReference type="SAM" id="SignalP"/>
    </source>
</evidence>
<accession>A0A7Z8CXF6</accession>
<proteinExistence type="predicted"/>
<dbReference type="AlphaFoldDB" id="A0A7Z8CXF6"/>
<gene>
    <name evidence="2" type="ORF">CKN69_10710</name>
</gene>
<comment type="caution">
    <text evidence="2">The sequence shown here is derived from an EMBL/GenBank/DDBJ whole genome shotgun (WGS) entry which is preliminary data.</text>
</comment>
<organism evidence="2 3">
    <name type="scientific">Carnobacterium divergens</name>
    <name type="common">Lactobacillus divergens</name>
    <dbReference type="NCBI Taxonomy" id="2748"/>
    <lineage>
        <taxon>Bacteria</taxon>
        <taxon>Bacillati</taxon>
        <taxon>Bacillota</taxon>
        <taxon>Bacilli</taxon>
        <taxon>Lactobacillales</taxon>
        <taxon>Carnobacteriaceae</taxon>
        <taxon>Carnobacterium</taxon>
    </lineage>
</organism>
<dbReference type="RefSeq" id="WP_135026362.1">
    <property type="nucleotide sequence ID" value="NZ_JBFUWK010000004.1"/>
</dbReference>
<reference evidence="2 3" key="1">
    <citation type="journal article" date="2018" name="Int. J. Food Microbiol.">
        <title>Growth of Carnobacterium spp. isolated from chilled vacuum-packaged meat under relevant acidic conditions.</title>
        <authorList>
            <person name="Zhang P."/>
            <person name="Badoni M."/>
            <person name="Ganzle M."/>
            <person name="Yang X."/>
        </authorList>
    </citation>
    <scope>NUCLEOTIDE SEQUENCE [LARGE SCALE GENOMIC DNA]</scope>
    <source>
        <strain evidence="2 3">B2</strain>
    </source>
</reference>
<dbReference type="EMBL" id="NRPP01000017">
    <property type="protein sequence ID" value="TFJ25081.1"/>
    <property type="molecule type" value="Genomic_DNA"/>
</dbReference>
<dbReference type="Proteomes" id="UP000297938">
    <property type="component" value="Unassembled WGS sequence"/>
</dbReference>
<evidence type="ECO:0000313" key="2">
    <source>
        <dbReference type="EMBL" id="TFJ25081.1"/>
    </source>
</evidence>
<evidence type="ECO:0000313" key="3">
    <source>
        <dbReference type="Proteomes" id="UP000297938"/>
    </source>
</evidence>
<feature type="chain" id="PRO_5039241883" description="DUF5626 domain-containing protein" evidence="1">
    <location>
        <begin position="21"/>
        <end position="177"/>
    </location>
</feature>
<name>A0A7Z8CXF6_CARDV</name>
<keyword evidence="1" id="KW-0732">Signal</keyword>